<gene>
    <name evidence="1" type="ORF">C1H69_14720</name>
</gene>
<evidence type="ECO:0000313" key="1">
    <source>
        <dbReference type="EMBL" id="PMR74488.1"/>
    </source>
</evidence>
<dbReference type="EMBL" id="PNRF01000028">
    <property type="protein sequence ID" value="PMR74488.1"/>
    <property type="molecule type" value="Genomic_DNA"/>
</dbReference>
<dbReference type="Proteomes" id="UP000235803">
    <property type="component" value="Unassembled WGS sequence"/>
</dbReference>
<dbReference type="RefSeq" id="WP_102654125.1">
    <property type="nucleotide sequence ID" value="NZ_PNRF01000028.1"/>
</dbReference>
<keyword evidence="2" id="KW-1185">Reference proteome</keyword>
<protein>
    <submittedName>
        <fullName evidence="1">Uncharacterized protein</fullName>
    </submittedName>
</protein>
<dbReference type="AlphaFoldDB" id="A0A2N7U227"/>
<sequence>MDEFVSRMATQRQVLGIVNSRLGLHEKLFGLSSNAIDRWAVTNQLGPSSEVVKLVKNISSELFFMATSSQEPVSCEYEIRKEKIIEAIAELENSV</sequence>
<proteinExistence type="predicted"/>
<evidence type="ECO:0000313" key="2">
    <source>
        <dbReference type="Proteomes" id="UP000235803"/>
    </source>
</evidence>
<reference evidence="1 2" key="1">
    <citation type="submission" date="2018-01" db="EMBL/GenBank/DDBJ databases">
        <title>Halomonas endophytica sp. nov., isolated from storage liquid in the stems of Populus euphratica.</title>
        <authorList>
            <person name="Chen C."/>
        </authorList>
    </citation>
    <scope>NUCLEOTIDE SEQUENCE [LARGE SCALE GENOMIC DNA]</scope>
    <source>
        <strain evidence="1 2">MC28</strain>
    </source>
</reference>
<accession>A0A2N7U227</accession>
<name>A0A2N7U227_9GAMM</name>
<organism evidence="1 2">
    <name type="scientific">Billgrantia endophytica</name>
    <dbReference type="NCBI Taxonomy" id="2033802"/>
    <lineage>
        <taxon>Bacteria</taxon>
        <taxon>Pseudomonadati</taxon>
        <taxon>Pseudomonadota</taxon>
        <taxon>Gammaproteobacteria</taxon>
        <taxon>Oceanospirillales</taxon>
        <taxon>Halomonadaceae</taxon>
        <taxon>Billgrantia</taxon>
    </lineage>
</organism>
<dbReference type="OrthoDB" id="8481409at2"/>
<comment type="caution">
    <text evidence="1">The sequence shown here is derived from an EMBL/GenBank/DDBJ whole genome shotgun (WGS) entry which is preliminary data.</text>
</comment>